<dbReference type="EMBL" id="CAMXCT020006646">
    <property type="protein sequence ID" value="CAL1171004.1"/>
    <property type="molecule type" value="Genomic_DNA"/>
</dbReference>
<name>A0A9P1GMM3_9DINO</name>
<reference evidence="2 3" key="2">
    <citation type="submission" date="2024-05" db="EMBL/GenBank/DDBJ databases">
        <authorList>
            <person name="Chen Y."/>
            <person name="Shah S."/>
            <person name="Dougan E. K."/>
            <person name="Thang M."/>
            <person name="Chan C."/>
        </authorList>
    </citation>
    <scope>NUCLEOTIDE SEQUENCE [LARGE SCALE GENOMIC DNA]</scope>
</reference>
<proteinExistence type="predicted"/>
<accession>A0A9P1GMM3</accession>
<organism evidence="1">
    <name type="scientific">Cladocopium goreaui</name>
    <dbReference type="NCBI Taxonomy" id="2562237"/>
    <lineage>
        <taxon>Eukaryota</taxon>
        <taxon>Sar</taxon>
        <taxon>Alveolata</taxon>
        <taxon>Dinophyceae</taxon>
        <taxon>Suessiales</taxon>
        <taxon>Symbiodiniaceae</taxon>
        <taxon>Cladocopium</taxon>
    </lineage>
</organism>
<dbReference type="EMBL" id="CAMXCT030006646">
    <property type="protein sequence ID" value="CAL4804941.1"/>
    <property type="molecule type" value="Genomic_DNA"/>
</dbReference>
<evidence type="ECO:0000313" key="3">
    <source>
        <dbReference type="Proteomes" id="UP001152797"/>
    </source>
</evidence>
<sequence>MFFVPPFRSVLGLALSGLSTVWDDGSGPDRGLHQVTFSLWQLTHQSRHVPPILVDQFPLLQGQALAPISRLMARVWGNSDANCKEAKVALKPKPEPSEEPEKRRMKALFSRWFFGGWNDLFIEFLQKTPWGPHDFPMNGH</sequence>
<protein>
    <submittedName>
        <fullName evidence="1">Uncharacterized protein</fullName>
    </submittedName>
</protein>
<keyword evidence="3" id="KW-1185">Reference proteome</keyword>
<gene>
    <name evidence="1" type="ORF">C1SCF055_LOCUS42260</name>
</gene>
<reference evidence="1" key="1">
    <citation type="submission" date="2022-10" db="EMBL/GenBank/DDBJ databases">
        <authorList>
            <person name="Chen Y."/>
            <person name="Dougan E. K."/>
            <person name="Chan C."/>
            <person name="Rhodes N."/>
            <person name="Thang M."/>
        </authorList>
    </citation>
    <scope>NUCLEOTIDE SEQUENCE</scope>
</reference>
<dbReference type="AlphaFoldDB" id="A0A9P1GMM3"/>
<evidence type="ECO:0000313" key="2">
    <source>
        <dbReference type="EMBL" id="CAL4804941.1"/>
    </source>
</evidence>
<dbReference type="EMBL" id="CAMXCT010006646">
    <property type="protein sequence ID" value="CAI4017629.1"/>
    <property type="molecule type" value="Genomic_DNA"/>
</dbReference>
<evidence type="ECO:0000313" key="1">
    <source>
        <dbReference type="EMBL" id="CAI4017629.1"/>
    </source>
</evidence>
<dbReference type="Proteomes" id="UP001152797">
    <property type="component" value="Unassembled WGS sequence"/>
</dbReference>
<comment type="caution">
    <text evidence="1">The sequence shown here is derived from an EMBL/GenBank/DDBJ whole genome shotgun (WGS) entry which is preliminary data.</text>
</comment>